<keyword evidence="5" id="KW-1185">Reference proteome</keyword>
<dbReference type="PANTHER" id="PTHR43046:SF14">
    <property type="entry name" value="MUTT_NUDIX FAMILY PROTEIN"/>
    <property type="match status" value="1"/>
</dbReference>
<feature type="domain" description="Nudix hydrolase" evidence="3">
    <location>
        <begin position="16"/>
        <end position="152"/>
    </location>
</feature>
<dbReference type="EMBL" id="JAWCTQ010000035">
    <property type="protein sequence ID" value="MDT9685041.1"/>
    <property type="molecule type" value="Genomic_DNA"/>
</dbReference>
<protein>
    <submittedName>
        <fullName evidence="4">NUDIX hydrolase</fullName>
        <ecNumber evidence="4">3.6.-.-</ecNumber>
    </submittedName>
</protein>
<dbReference type="Proteomes" id="UP001250181">
    <property type="component" value="Unassembled WGS sequence"/>
</dbReference>
<dbReference type="Pfam" id="PF00293">
    <property type="entry name" value="NUDIX"/>
    <property type="match status" value="1"/>
</dbReference>
<reference evidence="4 5" key="1">
    <citation type="submission" date="2023-09" db="EMBL/GenBank/DDBJ databases">
        <title>Streptomyces sp. nov.: A antagonism against Alternaria gaisen Producing Streptochlin, Isolated from Tamarix root soil.</title>
        <authorList>
            <person name="Chen Y."/>
        </authorList>
    </citation>
    <scope>NUCLEOTIDE SEQUENCE [LARGE SCALE GENOMIC DNA]</scope>
    <source>
        <strain evidence="4 5">TRM76323</strain>
    </source>
</reference>
<comment type="cofactor">
    <cofactor evidence="1">
        <name>Mg(2+)</name>
        <dbReference type="ChEBI" id="CHEBI:18420"/>
    </cofactor>
</comment>
<accession>A0ABU3QQM1</accession>
<evidence type="ECO:0000313" key="4">
    <source>
        <dbReference type="EMBL" id="MDT9685041.1"/>
    </source>
</evidence>
<sequence>MSALTFQGQPMYKPSLWPVSIKGVALDPRERVLLLHNERGEWELPGGRLEIGPAGNGSAPADGSPDAALEREVAEESGWTVKAGPLLDGGTWIYEPIPGRRVLIVTYGCTVLSPDRVPVLSHEHKEIGLFHRHEVDDLTMPEGYKQSIAAWYDHPGR</sequence>
<keyword evidence="2 4" id="KW-0378">Hydrolase</keyword>
<evidence type="ECO:0000313" key="5">
    <source>
        <dbReference type="Proteomes" id="UP001250181"/>
    </source>
</evidence>
<name>A0ABU3QQM1_9ACTN</name>
<dbReference type="PROSITE" id="PS51462">
    <property type="entry name" value="NUDIX"/>
    <property type="match status" value="1"/>
</dbReference>
<dbReference type="Gene3D" id="3.90.79.10">
    <property type="entry name" value="Nucleoside Triphosphate Pyrophosphohydrolase"/>
    <property type="match status" value="1"/>
</dbReference>
<dbReference type="EC" id="3.6.-.-" evidence="4"/>
<dbReference type="GO" id="GO:0016787">
    <property type="term" value="F:hydrolase activity"/>
    <property type="evidence" value="ECO:0007669"/>
    <property type="project" value="UniProtKB-KW"/>
</dbReference>
<evidence type="ECO:0000256" key="2">
    <source>
        <dbReference type="ARBA" id="ARBA00022801"/>
    </source>
</evidence>
<gene>
    <name evidence="4" type="ORF">RND61_23705</name>
</gene>
<dbReference type="PANTHER" id="PTHR43046">
    <property type="entry name" value="GDP-MANNOSE MANNOSYL HYDROLASE"/>
    <property type="match status" value="1"/>
</dbReference>
<dbReference type="InterPro" id="IPR000086">
    <property type="entry name" value="NUDIX_hydrolase_dom"/>
</dbReference>
<dbReference type="SUPFAM" id="SSF55811">
    <property type="entry name" value="Nudix"/>
    <property type="match status" value="1"/>
</dbReference>
<organism evidence="4 5">
    <name type="scientific">Streptomyces tamarix</name>
    <dbReference type="NCBI Taxonomy" id="3078565"/>
    <lineage>
        <taxon>Bacteria</taxon>
        <taxon>Bacillati</taxon>
        <taxon>Actinomycetota</taxon>
        <taxon>Actinomycetes</taxon>
        <taxon>Kitasatosporales</taxon>
        <taxon>Streptomycetaceae</taxon>
        <taxon>Streptomyces</taxon>
    </lineage>
</organism>
<evidence type="ECO:0000256" key="1">
    <source>
        <dbReference type="ARBA" id="ARBA00001946"/>
    </source>
</evidence>
<dbReference type="InterPro" id="IPR015797">
    <property type="entry name" value="NUDIX_hydrolase-like_dom_sf"/>
</dbReference>
<evidence type="ECO:0000259" key="3">
    <source>
        <dbReference type="PROSITE" id="PS51462"/>
    </source>
</evidence>
<proteinExistence type="predicted"/>
<comment type="caution">
    <text evidence="4">The sequence shown here is derived from an EMBL/GenBank/DDBJ whole genome shotgun (WGS) entry which is preliminary data.</text>
</comment>
<dbReference type="RefSeq" id="WP_315880087.1">
    <property type="nucleotide sequence ID" value="NZ_JAWCTQ010000035.1"/>
</dbReference>
<dbReference type="CDD" id="cd04699">
    <property type="entry name" value="NUDIX_MutT_Nudt1"/>
    <property type="match status" value="1"/>
</dbReference>